<sequence>MYADEGNVIRRGAQRGEVNGGGPGGVRDVLAVGNHILLRLVNVVLRGPCRARLAPLCRTSVFITIRLGAQHAALFANVGLAKFAAVVLHRAGGRKAPASILFNTALVFAGTFLVEACLLEGALIPANDDSIGSHLEDTVGELYTRKGLKALVGGGLAEGIGRSEAIEAIVCQVRQSDLGGGDGRRRRHGRGSGRHGGQGHHHVGMLVEVCHGRVGKGRRGGRLIDGGSVRLLLSTARCLLVLGLRLGVIRLEDGRESGRSSGSVWHGYVGRDHVSVKRGRRGGPRRRPSSSGVDAFHTLGRRGWLSKRYGVGSRLLRCGNGGDSGGGSGRRVGRDGGFWRGA</sequence>
<proteinExistence type="predicted"/>
<feature type="region of interest" description="Disordered" evidence="1">
    <location>
        <begin position="275"/>
        <end position="294"/>
    </location>
</feature>
<feature type="region of interest" description="Disordered" evidence="1">
    <location>
        <begin position="179"/>
        <end position="200"/>
    </location>
</feature>
<comment type="caution">
    <text evidence="2">The sequence shown here is derived from an EMBL/GenBank/DDBJ whole genome shotgun (WGS) entry which is preliminary data.</text>
</comment>
<feature type="region of interest" description="Disordered" evidence="1">
    <location>
        <begin position="320"/>
        <end position="342"/>
    </location>
</feature>
<keyword evidence="3" id="KW-1185">Reference proteome</keyword>
<dbReference type="EMBL" id="JAAVMX010000012">
    <property type="protein sequence ID" value="KAF4504004.1"/>
    <property type="molecule type" value="Genomic_DNA"/>
</dbReference>
<feature type="compositionally biased region" description="Basic residues" evidence="1">
    <location>
        <begin position="184"/>
        <end position="200"/>
    </location>
</feature>
<name>A0A8H4LQI5_9HYPO</name>
<dbReference type="Proteomes" id="UP000557566">
    <property type="component" value="Unassembled WGS sequence"/>
</dbReference>
<accession>A0A8H4LQI5</accession>
<protein>
    <submittedName>
        <fullName evidence="2">Uncharacterized protein</fullName>
    </submittedName>
</protein>
<gene>
    <name evidence="2" type="ORF">G6O67_008628</name>
</gene>
<reference evidence="2 3" key="1">
    <citation type="journal article" date="2020" name="Genome Biol. Evol.">
        <title>A new high-quality draft genome assembly of the Chinese cordyceps Ophiocordyceps sinensis.</title>
        <authorList>
            <person name="Shu R."/>
            <person name="Zhang J."/>
            <person name="Meng Q."/>
            <person name="Zhang H."/>
            <person name="Zhou G."/>
            <person name="Li M."/>
            <person name="Wu P."/>
            <person name="Zhao Y."/>
            <person name="Chen C."/>
            <person name="Qin Q."/>
        </authorList>
    </citation>
    <scope>NUCLEOTIDE SEQUENCE [LARGE SCALE GENOMIC DNA]</scope>
    <source>
        <strain evidence="2 3">IOZ07</strain>
    </source>
</reference>
<organism evidence="2 3">
    <name type="scientific">Ophiocordyceps sinensis</name>
    <dbReference type="NCBI Taxonomy" id="72228"/>
    <lineage>
        <taxon>Eukaryota</taxon>
        <taxon>Fungi</taxon>
        <taxon>Dikarya</taxon>
        <taxon>Ascomycota</taxon>
        <taxon>Pezizomycotina</taxon>
        <taxon>Sordariomycetes</taxon>
        <taxon>Hypocreomycetidae</taxon>
        <taxon>Hypocreales</taxon>
        <taxon>Ophiocordycipitaceae</taxon>
        <taxon>Ophiocordyceps</taxon>
    </lineage>
</organism>
<evidence type="ECO:0000256" key="1">
    <source>
        <dbReference type="SAM" id="MobiDB-lite"/>
    </source>
</evidence>
<dbReference type="AlphaFoldDB" id="A0A8H4LQI5"/>
<evidence type="ECO:0000313" key="3">
    <source>
        <dbReference type="Proteomes" id="UP000557566"/>
    </source>
</evidence>
<evidence type="ECO:0000313" key="2">
    <source>
        <dbReference type="EMBL" id="KAF4504004.1"/>
    </source>
</evidence>
<feature type="compositionally biased region" description="Basic residues" evidence="1">
    <location>
        <begin position="276"/>
        <end position="288"/>
    </location>
</feature>